<dbReference type="OrthoDB" id="258143at2759"/>
<dbReference type="InterPro" id="IPR033315">
    <property type="entry name" value="Fan1-like"/>
</dbReference>
<dbReference type="CDD" id="cd22326">
    <property type="entry name" value="FAN1-like"/>
    <property type="match status" value="1"/>
</dbReference>
<dbReference type="SMART" id="SM00990">
    <property type="entry name" value="VRR_NUC"/>
    <property type="match status" value="1"/>
</dbReference>
<keyword evidence="6 8" id="KW-0460">Magnesium</keyword>
<comment type="similarity">
    <text evidence="2 8">Belongs to the FAN1 family.</text>
</comment>
<feature type="compositionally biased region" description="Pro residues" evidence="9">
    <location>
        <begin position="1"/>
        <end position="10"/>
    </location>
</feature>
<comment type="function">
    <text evidence="8">Nuclease required for the repair of DNA interstrand cross-links (ICL). Acts as a 5'-3' exonuclease that anchors at a cut end of DNA and cleaves DNA successively at every third nucleotide, allowing to excise an ICL from one strand through flanking incisions.</text>
</comment>
<dbReference type="EC" id="3.1.4.1" evidence="8"/>
<keyword evidence="8" id="KW-0539">Nucleus</keyword>
<dbReference type="PANTHER" id="PTHR15749">
    <property type="entry name" value="FANCONI-ASSOCIATED NUCLEASE 1"/>
    <property type="match status" value="1"/>
</dbReference>
<protein>
    <recommendedName>
        <fullName evidence="8">Fanconi-associated nuclease</fullName>
        <ecNumber evidence="8">3.1.4.1</ecNumber>
    </recommendedName>
</protein>
<dbReference type="PANTHER" id="PTHR15749:SF4">
    <property type="entry name" value="FANCONI-ASSOCIATED NUCLEASE 1"/>
    <property type="match status" value="1"/>
</dbReference>
<dbReference type="GO" id="GO:0036297">
    <property type="term" value="P:interstrand cross-link repair"/>
    <property type="evidence" value="ECO:0007669"/>
    <property type="project" value="InterPro"/>
</dbReference>
<dbReference type="GO" id="GO:0017108">
    <property type="term" value="F:5'-flap endonuclease activity"/>
    <property type="evidence" value="ECO:0007669"/>
    <property type="project" value="TreeGrafter"/>
</dbReference>
<reference evidence="11" key="1">
    <citation type="journal article" date="2014" name="Genome Announc.">
        <title>Draft genome sequence of Rhodosporidium toruloides CECT1137, an oleaginous yeast of biotechnological interest.</title>
        <authorList>
            <person name="Morin N."/>
            <person name="Calcas X."/>
            <person name="Devillers H."/>
            <person name="Durrens P."/>
            <person name="Sherman D.J."/>
            <person name="Nicaud J.-M."/>
            <person name="Neuveglise C."/>
        </authorList>
    </citation>
    <scope>NUCLEOTIDE SEQUENCE</scope>
    <source>
        <strain evidence="11">CECT1137</strain>
    </source>
</reference>
<evidence type="ECO:0000256" key="7">
    <source>
        <dbReference type="ARBA" id="ARBA00023211"/>
    </source>
</evidence>
<evidence type="ECO:0000256" key="1">
    <source>
        <dbReference type="ARBA" id="ARBA00000983"/>
    </source>
</evidence>
<dbReference type="Gene3D" id="3.40.1350.10">
    <property type="match status" value="1"/>
</dbReference>
<feature type="domain" description="VRR-NUC" evidence="10">
    <location>
        <begin position="729"/>
        <end position="845"/>
    </location>
</feature>
<evidence type="ECO:0000256" key="5">
    <source>
        <dbReference type="ARBA" id="ARBA00022801"/>
    </source>
</evidence>
<evidence type="ECO:0000256" key="2">
    <source>
        <dbReference type="ARBA" id="ARBA00005533"/>
    </source>
</evidence>
<dbReference type="GO" id="GO:0005634">
    <property type="term" value="C:nucleus"/>
    <property type="evidence" value="ECO:0007669"/>
    <property type="project" value="UniProtKB-SubCell"/>
</dbReference>
<keyword evidence="5 8" id="KW-0378">Hydrolase</keyword>
<feature type="compositionally biased region" description="Acidic residues" evidence="9">
    <location>
        <begin position="913"/>
        <end position="926"/>
    </location>
</feature>
<keyword evidence="7 8" id="KW-0464">Manganese</keyword>
<feature type="region of interest" description="Disordered" evidence="9">
    <location>
        <begin position="1"/>
        <end position="23"/>
    </location>
</feature>
<sequence>MDAPGPPPTPSAGDASDSPPPLADIASLKAEQRVSFYVQAVDEMVDAVLENESFLFSEDEVAALRRFREMQYQSRYLFSRLLLRKSVWIRHSSLLNSASYTNDISDLPAACAELCQTVAGPSPNSKEEESKPVLGVAKEEVEVKKEENGVIDLTLSDTDDEKPTAPFAPSPTPTRSAKAKGKGKAVITPAPTVLPRTLVPPDSPDDLPDLSHFALDVAALTDEKPETILGLLSMEELVGLGKKMKVSVKGGATRGEWTKALLRTSSQSTLSFFALAQPPQPPSPSSPTGSSSMERKASLGSLGVGYDSKGNKLTQSSVVARHALKIIGPVIRLSPTFLLLFSRLSLVYHRTSYLASNNPYRASPLTASLLARFGKRHYPSYTVSRSFALFPSRHVLREFEAAIEIERELEECLEGVWGPGVPKRSEKETSEERLDRYRRGVAVWESIEAEWRRLCEEAECEMKSEEDDEEKRRLYYRRRFHPGWPLSRAAYKAAACYAKLGDHDSEVRILRYLLAQTSFRRGKRGDWYDRLALVLMNHPLGAEKALSSSSEVKEELKGKKKERKEKFVRERKEEAMKVCEAGLEDPYTHLIYKSSLQRRISRIESALAVPPEDRRTFPVLLAKSAQRLMQGERIDTPTIGKKSIWQRSDGEECSVEELCLEQYVREGWKGFHSENGVLTMIFALTFWDILFATVDGVFETPFQTAPLDLATDAFAIVRRPAITDRLASIAAGQAVKLLSETDDRERPLATFAVGTNWDKYSKEDLVEIIECIGGPALAAILTVFVEEYGHRTGGIPDLCLWNPSKSQALFAEIKGPGDQLSETQKVWIDVLLGAGVGVEVVRVVESKDMKEESAEDGSEDEEDGDEQESQKLKRKKGKKRRSSESDGNGRARSRSKSAAKGGRAKRAKKEETAEAEDVMVLDDTDD</sequence>
<keyword evidence="8" id="KW-0234">DNA repair</keyword>
<feature type="region of interest" description="Disordered" evidence="9">
    <location>
        <begin position="848"/>
        <end position="926"/>
    </location>
</feature>
<feature type="compositionally biased region" description="Basic residues" evidence="9">
    <location>
        <begin position="891"/>
        <end position="907"/>
    </location>
</feature>
<evidence type="ECO:0000259" key="10">
    <source>
        <dbReference type="SMART" id="SM00990"/>
    </source>
</evidence>
<organism evidence="11">
    <name type="scientific">Rhodotorula toruloides</name>
    <name type="common">Yeast</name>
    <name type="synonym">Rhodosporidium toruloides</name>
    <dbReference type="NCBI Taxonomy" id="5286"/>
    <lineage>
        <taxon>Eukaryota</taxon>
        <taxon>Fungi</taxon>
        <taxon>Dikarya</taxon>
        <taxon>Basidiomycota</taxon>
        <taxon>Pucciniomycotina</taxon>
        <taxon>Microbotryomycetes</taxon>
        <taxon>Sporidiobolales</taxon>
        <taxon>Sporidiobolaceae</taxon>
        <taxon>Rhodotorula</taxon>
    </lineage>
</organism>
<dbReference type="GO" id="GO:0008409">
    <property type="term" value="F:5'-3' exonuclease activity"/>
    <property type="evidence" value="ECO:0007669"/>
    <property type="project" value="TreeGrafter"/>
</dbReference>
<gene>
    <name evidence="11" type="ORF">RHTO0S_07e01178g</name>
</gene>
<evidence type="ECO:0000313" key="11">
    <source>
        <dbReference type="EMBL" id="CDR42559.1"/>
    </source>
</evidence>
<comment type="cofactor">
    <cofactor evidence="8">
        <name>Mg(2+)</name>
        <dbReference type="ChEBI" id="CHEBI:18420"/>
    </cofactor>
    <cofactor evidence="8">
        <name>Mn(2+)</name>
        <dbReference type="ChEBI" id="CHEBI:29035"/>
    </cofactor>
</comment>
<dbReference type="InterPro" id="IPR014883">
    <property type="entry name" value="VRR_NUC"/>
</dbReference>
<dbReference type="EMBL" id="LK052942">
    <property type="protein sequence ID" value="CDR42559.1"/>
    <property type="molecule type" value="Genomic_DNA"/>
</dbReference>
<dbReference type="InterPro" id="IPR049126">
    <property type="entry name" value="FAN1-like_TPR"/>
</dbReference>
<accession>A0A061AYG6</accession>
<evidence type="ECO:0000256" key="3">
    <source>
        <dbReference type="ARBA" id="ARBA00022722"/>
    </source>
</evidence>
<dbReference type="InterPro" id="IPR011856">
    <property type="entry name" value="tRNA_endonuc-like_dom_sf"/>
</dbReference>
<evidence type="ECO:0000256" key="4">
    <source>
        <dbReference type="ARBA" id="ARBA00022723"/>
    </source>
</evidence>
<feature type="region of interest" description="Disordered" evidence="9">
    <location>
        <begin position="274"/>
        <end position="295"/>
    </location>
</feature>
<feature type="region of interest" description="Disordered" evidence="9">
    <location>
        <begin position="156"/>
        <end position="185"/>
    </location>
</feature>
<dbReference type="GO" id="GO:0004528">
    <property type="term" value="F:phosphodiesterase I activity"/>
    <property type="evidence" value="ECO:0007669"/>
    <property type="project" value="UniProtKB-EC"/>
</dbReference>
<feature type="compositionally biased region" description="Low complexity" evidence="9">
    <location>
        <begin position="11"/>
        <end position="23"/>
    </location>
</feature>
<dbReference type="Pfam" id="PF21170">
    <property type="entry name" value="FAN1_TPR"/>
    <property type="match status" value="1"/>
</dbReference>
<comment type="catalytic activity">
    <reaction evidence="1 8">
        <text>Hydrolytically removes 5'-nucleotides successively from the 3'-hydroxy termini of 3'-hydroxy-terminated oligonucleotides.</text>
        <dbReference type="EC" id="3.1.4.1"/>
    </reaction>
</comment>
<keyword evidence="3 8" id="KW-0540">Nuclease</keyword>
<evidence type="ECO:0000256" key="6">
    <source>
        <dbReference type="ARBA" id="ARBA00022842"/>
    </source>
</evidence>
<feature type="compositionally biased region" description="Basic residues" evidence="9">
    <location>
        <begin position="872"/>
        <end position="881"/>
    </location>
</feature>
<evidence type="ECO:0000256" key="9">
    <source>
        <dbReference type="SAM" id="MobiDB-lite"/>
    </source>
</evidence>
<name>A0A061AYG6_RHOTO</name>
<keyword evidence="4 8" id="KW-0479">Metal-binding</keyword>
<feature type="region of interest" description="Disordered" evidence="9">
    <location>
        <begin position="547"/>
        <end position="566"/>
    </location>
</feature>
<comment type="subcellular location">
    <subcellularLocation>
        <location evidence="8">Nucleus</location>
    </subcellularLocation>
</comment>
<dbReference type="GO" id="GO:0070336">
    <property type="term" value="F:flap-structured DNA binding"/>
    <property type="evidence" value="ECO:0007669"/>
    <property type="project" value="TreeGrafter"/>
</dbReference>
<feature type="compositionally biased region" description="Acidic residues" evidence="9">
    <location>
        <begin position="853"/>
        <end position="867"/>
    </location>
</feature>
<proteinExistence type="inferred from homology"/>
<dbReference type="InterPro" id="IPR049132">
    <property type="entry name" value="FAN1-like_euk"/>
</dbReference>
<evidence type="ECO:0000256" key="8">
    <source>
        <dbReference type="RuleBase" id="RU365033"/>
    </source>
</evidence>
<keyword evidence="8" id="KW-0227">DNA damage</keyword>
<dbReference type="GO" id="GO:0046872">
    <property type="term" value="F:metal ion binding"/>
    <property type="evidence" value="ECO:0007669"/>
    <property type="project" value="UniProtKB-KW"/>
</dbReference>
<dbReference type="Pfam" id="PF08774">
    <property type="entry name" value="VRR_NUC"/>
    <property type="match status" value="1"/>
</dbReference>
<dbReference type="AlphaFoldDB" id="A0A061AYG6"/>